<dbReference type="EMBL" id="FP929052">
    <property type="protein sequence ID" value="CBL16333.1"/>
    <property type="molecule type" value="Genomic_DNA"/>
</dbReference>
<protein>
    <submittedName>
        <fullName evidence="1">Uncharacterized protein</fullName>
    </submittedName>
</protein>
<dbReference type="STRING" id="213810.RUM_00560"/>
<dbReference type="HOGENOM" id="CLU_2095067_0_0_9"/>
<accession>D4L9N8</accession>
<organism evidence="1 2">
    <name type="scientific">Ruminococcus champanellensis (strain DSM 18848 / JCM 17042 / KCTC 15320 / 18P13)</name>
    <dbReference type="NCBI Taxonomy" id="213810"/>
    <lineage>
        <taxon>Bacteria</taxon>
        <taxon>Bacillati</taxon>
        <taxon>Bacillota</taxon>
        <taxon>Clostridia</taxon>
        <taxon>Eubacteriales</taxon>
        <taxon>Oscillospiraceae</taxon>
        <taxon>Ruminococcus</taxon>
    </lineage>
</organism>
<dbReference type="Proteomes" id="UP000007054">
    <property type="component" value="Chromosome"/>
</dbReference>
<name>D4L9N8_RUMC1</name>
<keyword evidence="2" id="KW-1185">Reference proteome</keyword>
<sequence length="116" mass="13210">MLFTGISKTFSTEQEQQYAAIGAFWDELATIYGREQLQGLGYHWTAKSIEYVIGLKQGEIPGANCTVTLPDQHWQYATGRTEQLGMLYARIYQKGALLYEIETFDDSGNCCIAYYR</sequence>
<proteinExistence type="predicted"/>
<dbReference type="OrthoDB" id="9786032at2"/>
<dbReference type="BioCyc" id="RCHA213810:RUM_RS00245-MONOMER"/>
<evidence type="ECO:0000313" key="2">
    <source>
        <dbReference type="Proteomes" id="UP000007054"/>
    </source>
</evidence>
<reference evidence="1" key="2">
    <citation type="submission" date="2010-03" db="EMBL/GenBank/DDBJ databases">
        <authorList>
            <person name="Pajon A."/>
        </authorList>
    </citation>
    <scope>NUCLEOTIDE SEQUENCE</scope>
    <source>
        <strain evidence="1">Type strain: 18P13</strain>
    </source>
</reference>
<gene>
    <name evidence="1" type="ordered locus">RUM_00560</name>
</gene>
<reference evidence="1" key="1">
    <citation type="submission" date="2010-03" db="EMBL/GenBank/DDBJ databases">
        <title>The genome sequence of Ruminococcus sp. 18P13.</title>
        <authorList>
            <consortium name="metaHIT consortium -- http://www.metahit.eu/"/>
            <person name="Pajon A."/>
            <person name="Turner K."/>
            <person name="Parkhill J."/>
            <person name="Bernalier A."/>
        </authorList>
    </citation>
    <scope>NUCLEOTIDE SEQUENCE [LARGE SCALE GENOMIC DNA]</scope>
    <source>
        <strain evidence="1">Type strain: 18P13</strain>
    </source>
</reference>
<dbReference type="AlphaFoldDB" id="D4L9N8"/>
<dbReference type="KEGG" id="rch:RUM_00560"/>
<dbReference type="PATRIC" id="fig|213810.4.peg.158"/>
<evidence type="ECO:0000313" key="1">
    <source>
        <dbReference type="EMBL" id="CBL16333.1"/>
    </source>
</evidence>